<dbReference type="InterPro" id="IPR009057">
    <property type="entry name" value="Homeodomain-like_sf"/>
</dbReference>
<evidence type="ECO:0000313" key="5">
    <source>
        <dbReference type="EMBL" id="PWA10107.1"/>
    </source>
</evidence>
<dbReference type="InterPro" id="IPR053142">
    <property type="entry name" value="PchR_regulatory_protein"/>
</dbReference>
<dbReference type="Pfam" id="PF12833">
    <property type="entry name" value="HTH_18"/>
    <property type="match status" value="1"/>
</dbReference>
<gene>
    <name evidence="5" type="ORF">DB891_05250</name>
</gene>
<dbReference type="PROSITE" id="PS01124">
    <property type="entry name" value="HTH_ARAC_FAMILY_2"/>
    <property type="match status" value="1"/>
</dbReference>
<name>A0A2U1JY09_9FLAO</name>
<sequence>MLAERLDKFFFKLKKYIVTQKNGFYILPFVANSPQVMIESLSGIPYNKPDPDNNIITTNNPFTKGTFEYQEIEEGLWLMYIDLDVKKNTSHNLLYDPSLPSDYYNLAFRLDTTDAKIQLIGGHNFQNNSGIFSKPKAQSINFFHKDSKSIHLVAYFSSQWLEKNIKENAFGFYNSIQYFIDSDRESMNIPHFFCNTNTLTEDMASIFSHSIGNANNNKLSLKIKTLELLQYSLFKISKETQNSSISLTEVLLGYIYQPFPGIPHLSKEIGISPSKLKTDFKKEVGKSLFQFFQEKQMALAKEMLSNDSLLIKNISYTFGYENVSKFSTAFKKHHGHLPSERNY</sequence>
<dbReference type="PANTHER" id="PTHR47893">
    <property type="entry name" value="REGULATORY PROTEIN PCHR"/>
    <property type="match status" value="1"/>
</dbReference>
<dbReference type="Proteomes" id="UP000245618">
    <property type="component" value="Unassembled WGS sequence"/>
</dbReference>
<keyword evidence="3" id="KW-0804">Transcription</keyword>
<evidence type="ECO:0000259" key="4">
    <source>
        <dbReference type="PROSITE" id="PS01124"/>
    </source>
</evidence>
<dbReference type="EMBL" id="QCZH01000004">
    <property type="protein sequence ID" value="PWA10107.1"/>
    <property type="molecule type" value="Genomic_DNA"/>
</dbReference>
<keyword evidence="6" id="KW-1185">Reference proteome</keyword>
<organism evidence="5 6">
    <name type="scientific">Flavobacterium laiguense</name>
    <dbReference type="NCBI Taxonomy" id="2169409"/>
    <lineage>
        <taxon>Bacteria</taxon>
        <taxon>Pseudomonadati</taxon>
        <taxon>Bacteroidota</taxon>
        <taxon>Flavobacteriia</taxon>
        <taxon>Flavobacteriales</taxon>
        <taxon>Flavobacteriaceae</taxon>
        <taxon>Flavobacterium</taxon>
    </lineage>
</organism>
<dbReference type="InterPro" id="IPR018062">
    <property type="entry name" value="HTH_AraC-typ_CS"/>
</dbReference>
<dbReference type="PROSITE" id="PS00041">
    <property type="entry name" value="HTH_ARAC_FAMILY_1"/>
    <property type="match status" value="1"/>
</dbReference>
<proteinExistence type="predicted"/>
<dbReference type="SMART" id="SM00342">
    <property type="entry name" value="HTH_ARAC"/>
    <property type="match status" value="1"/>
</dbReference>
<dbReference type="GO" id="GO:0003700">
    <property type="term" value="F:DNA-binding transcription factor activity"/>
    <property type="evidence" value="ECO:0007669"/>
    <property type="project" value="InterPro"/>
</dbReference>
<evidence type="ECO:0000313" key="6">
    <source>
        <dbReference type="Proteomes" id="UP000245618"/>
    </source>
</evidence>
<keyword evidence="2" id="KW-0238">DNA-binding</keyword>
<dbReference type="InterPro" id="IPR018060">
    <property type="entry name" value="HTH_AraC"/>
</dbReference>
<accession>A0A2U1JY09</accession>
<dbReference type="AlphaFoldDB" id="A0A2U1JY09"/>
<keyword evidence="1" id="KW-0805">Transcription regulation</keyword>
<evidence type="ECO:0000256" key="3">
    <source>
        <dbReference type="ARBA" id="ARBA00023163"/>
    </source>
</evidence>
<dbReference type="Gene3D" id="1.10.10.60">
    <property type="entry name" value="Homeodomain-like"/>
    <property type="match status" value="1"/>
</dbReference>
<dbReference type="PANTHER" id="PTHR47893:SF1">
    <property type="entry name" value="REGULATORY PROTEIN PCHR"/>
    <property type="match status" value="1"/>
</dbReference>
<dbReference type="OrthoDB" id="1156172at2"/>
<dbReference type="GO" id="GO:0043565">
    <property type="term" value="F:sequence-specific DNA binding"/>
    <property type="evidence" value="ECO:0007669"/>
    <property type="project" value="InterPro"/>
</dbReference>
<reference evidence="5 6" key="1">
    <citation type="submission" date="2018-04" db="EMBL/GenBank/DDBJ databases">
        <title>Flavobacterium sp. nov., isolated from glacier ice.</title>
        <authorList>
            <person name="Liu Q."/>
            <person name="Xin Y.-H."/>
        </authorList>
    </citation>
    <scope>NUCLEOTIDE SEQUENCE [LARGE SCALE GENOMIC DNA]</scope>
    <source>
        <strain evidence="5 6">LB2P30</strain>
    </source>
</reference>
<feature type="domain" description="HTH araC/xylS-type" evidence="4">
    <location>
        <begin position="245"/>
        <end position="343"/>
    </location>
</feature>
<dbReference type="SUPFAM" id="SSF46689">
    <property type="entry name" value="Homeodomain-like"/>
    <property type="match status" value="1"/>
</dbReference>
<comment type="caution">
    <text evidence="5">The sequence shown here is derived from an EMBL/GenBank/DDBJ whole genome shotgun (WGS) entry which is preliminary data.</text>
</comment>
<evidence type="ECO:0000256" key="2">
    <source>
        <dbReference type="ARBA" id="ARBA00023125"/>
    </source>
</evidence>
<evidence type="ECO:0000256" key="1">
    <source>
        <dbReference type="ARBA" id="ARBA00023015"/>
    </source>
</evidence>
<protein>
    <recommendedName>
        <fullName evidence="4">HTH araC/xylS-type domain-containing protein</fullName>
    </recommendedName>
</protein>